<evidence type="ECO:0000313" key="14">
    <source>
        <dbReference type="Proteomes" id="UP000288216"/>
    </source>
</evidence>
<dbReference type="SMART" id="SM00355">
    <property type="entry name" value="ZnF_C2H2"/>
    <property type="match status" value="3"/>
</dbReference>
<dbReference type="OMA" id="KCENDDF"/>
<evidence type="ECO:0000256" key="4">
    <source>
        <dbReference type="ARBA" id="ARBA00022737"/>
    </source>
</evidence>
<evidence type="ECO:0000256" key="7">
    <source>
        <dbReference type="ARBA" id="ARBA00023015"/>
    </source>
</evidence>
<comment type="subcellular location">
    <subcellularLocation>
        <location evidence="1">Nucleus</location>
    </subcellularLocation>
</comment>
<dbReference type="InterPro" id="IPR013087">
    <property type="entry name" value="Znf_C2H2_type"/>
</dbReference>
<dbReference type="Gene3D" id="3.30.160.60">
    <property type="entry name" value="Classic Zinc Finger"/>
    <property type="match status" value="3"/>
</dbReference>
<evidence type="ECO:0000256" key="1">
    <source>
        <dbReference type="ARBA" id="ARBA00004123"/>
    </source>
</evidence>
<feature type="region of interest" description="Disordered" evidence="11">
    <location>
        <begin position="175"/>
        <end position="201"/>
    </location>
</feature>
<keyword evidence="7" id="KW-0805">Transcription regulation</keyword>
<dbReference type="InterPro" id="IPR043359">
    <property type="entry name" value="GLI-like"/>
</dbReference>
<protein>
    <recommendedName>
        <fullName evidence="12">C2H2-type domain-containing protein</fullName>
    </recommendedName>
</protein>
<dbReference type="GO" id="GO:0005634">
    <property type="term" value="C:nucleus"/>
    <property type="evidence" value="ECO:0007669"/>
    <property type="project" value="UniProtKB-SubCell"/>
</dbReference>
<keyword evidence="4" id="KW-0677">Repeat</keyword>
<organism evidence="13 14">
    <name type="scientific">Scyliorhinus torazame</name>
    <name type="common">Cloudy catshark</name>
    <name type="synonym">Catulus torazame</name>
    <dbReference type="NCBI Taxonomy" id="75743"/>
    <lineage>
        <taxon>Eukaryota</taxon>
        <taxon>Metazoa</taxon>
        <taxon>Chordata</taxon>
        <taxon>Craniata</taxon>
        <taxon>Vertebrata</taxon>
        <taxon>Chondrichthyes</taxon>
        <taxon>Elasmobranchii</taxon>
        <taxon>Galeomorphii</taxon>
        <taxon>Galeoidea</taxon>
        <taxon>Carcharhiniformes</taxon>
        <taxon>Scyliorhinidae</taxon>
        <taxon>Scyliorhinus</taxon>
    </lineage>
</organism>
<dbReference type="PANTHER" id="PTHR45718:SF6">
    <property type="entry name" value="ZINC FINGER PROTEIN GLI2"/>
    <property type="match status" value="1"/>
</dbReference>
<keyword evidence="8" id="KW-0804">Transcription</keyword>
<dbReference type="AlphaFoldDB" id="A0A401NZV3"/>
<dbReference type="PANTHER" id="PTHR45718">
    <property type="entry name" value="TRANSCRIPTIONAL ACTIVATOR CUBITUS INTERRUPTUS"/>
    <property type="match status" value="1"/>
</dbReference>
<keyword evidence="9" id="KW-0539">Nucleus</keyword>
<dbReference type="SUPFAM" id="SSF57667">
    <property type="entry name" value="beta-beta-alpha zinc fingers"/>
    <property type="match status" value="2"/>
</dbReference>
<keyword evidence="5 10" id="KW-0863">Zinc-finger</keyword>
<dbReference type="STRING" id="75743.A0A401NZV3"/>
<feature type="region of interest" description="Disordered" evidence="11">
    <location>
        <begin position="1"/>
        <end position="25"/>
    </location>
</feature>
<dbReference type="Pfam" id="PF00096">
    <property type="entry name" value="zf-C2H2"/>
    <property type="match status" value="3"/>
</dbReference>
<evidence type="ECO:0000256" key="6">
    <source>
        <dbReference type="ARBA" id="ARBA00022833"/>
    </source>
</evidence>
<proteinExistence type="inferred from homology"/>
<dbReference type="GO" id="GO:0008270">
    <property type="term" value="F:zinc ion binding"/>
    <property type="evidence" value="ECO:0007669"/>
    <property type="project" value="UniProtKB-KW"/>
</dbReference>
<evidence type="ECO:0000256" key="8">
    <source>
        <dbReference type="ARBA" id="ARBA00023163"/>
    </source>
</evidence>
<dbReference type="FunFam" id="3.30.160.60:FF:000340">
    <property type="entry name" value="zinc finger protein 473 isoform X1"/>
    <property type="match status" value="1"/>
</dbReference>
<comment type="caution">
    <text evidence="13">The sequence shown here is derived from an EMBL/GenBank/DDBJ whole genome shotgun (WGS) entry which is preliminary data.</text>
</comment>
<feature type="domain" description="C2H2-type" evidence="12">
    <location>
        <begin position="62"/>
        <end position="89"/>
    </location>
</feature>
<feature type="domain" description="C2H2-type" evidence="12">
    <location>
        <begin position="34"/>
        <end position="61"/>
    </location>
</feature>
<feature type="compositionally biased region" description="Basic residues" evidence="11">
    <location>
        <begin position="1"/>
        <end position="18"/>
    </location>
</feature>
<evidence type="ECO:0000256" key="10">
    <source>
        <dbReference type="PROSITE-ProRule" id="PRU00042"/>
    </source>
</evidence>
<dbReference type="InterPro" id="IPR036236">
    <property type="entry name" value="Znf_C2H2_sf"/>
</dbReference>
<evidence type="ECO:0000256" key="5">
    <source>
        <dbReference type="ARBA" id="ARBA00022771"/>
    </source>
</evidence>
<evidence type="ECO:0000256" key="2">
    <source>
        <dbReference type="ARBA" id="ARBA00010831"/>
    </source>
</evidence>
<comment type="similarity">
    <text evidence="2">Belongs to the GLI C2H2-type zinc-finger protein family.</text>
</comment>
<keyword evidence="6" id="KW-0862">Zinc</keyword>
<keyword evidence="3" id="KW-0479">Metal-binding</keyword>
<dbReference type="FunFam" id="3.30.160.60:FF:001289">
    <property type="entry name" value="Zinc finger protein 574"/>
    <property type="match status" value="1"/>
</dbReference>
<sequence>MTGPRLPRRASTLRKHQRDHTGEKPLPCKVKQPFKCKVCDKSFSRPSTLREHHRVHTGEKPFRCEVCDKSFSASSTLREHQRIHTGEKPFTCEVCDKSFSVSSTLRVHQRIHTGEKPLPCKVKLAHNNQDHLLTGGRVQYIKELTEQEEFTRQLFGLSNPTITNGGSDTLMREDTQVSMDTSNGDGGELAAASEIPERADE</sequence>
<dbReference type="PROSITE" id="PS50157">
    <property type="entry name" value="ZINC_FINGER_C2H2_2"/>
    <property type="match status" value="3"/>
</dbReference>
<dbReference type="FunFam" id="3.30.160.60:FF:000358">
    <property type="entry name" value="zinc finger protein 24"/>
    <property type="match status" value="1"/>
</dbReference>
<accession>A0A401NZV3</accession>
<dbReference type="GO" id="GO:0000981">
    <property type="term" value="F:DNA-binding transcription factor activity, RNA polymerase II-specific"/>
    <property type="evidence" value="ECO:0007669"/>
    <property type="project" value="TreeGrafter"/>
</dbReference>
<gene>
    <name evidence="13" type="ORF">scyTo_0010095</name>
</gene>
<feature type="domain" description="C2H2-type" evidence="12">
    <location>
        <begin position="90"/>
        <end position="117"/>
    </location>
</feature>
<evidence type="ECO:0000259" key="12">
    <source>
        <dbReference type="PROSITE" id="PS50157"/>
    </source>
</evidence>
<dbReference type="EMBL" id="BFAA01004285">
    <property type="protein sequence ID" value="GCB66406.1"/>
    <property type="molecule type" value="Genomic_DNA"/>
</dbReference>
<dbReference type="GO" id="GO:0007224">
    <property type="term" value="P:smoothened signaling pathway"/>
    <property type="evidence" value="ECO:0007669"/>
    <property type="project" value="TreeGrafter"/>
</dbReference>
<evidence type="ECO:0000256" key="3">
    <source>
        <dbReference type="ARBA" id="ARBA00022723"/>
    </source>
</evidence>
<dbReference type="GO" id="GO:0000978">
    <property type="term" value="F:RNA polymerase II cis-regulatory region sequence-specific DNA binding"/>
    <property type="evidence" value="ECO:0007669"/>
    <property type="project" value="TreeGrafter"/>
</dbReference>
<keyword evidence="14" id="KW-1185">Reference proteome</keyword>
<name>A0A401NZV3_SCYTO</name>
<dbReference type="OrthoDB" id="9622403at2759"/>
<dbReference type="PROSITE" id="PS00028">
    <property type="entry name" value="ZINC_FINGER_C2H2_1"/>
    <property type="match status" value="3"/>
</dbReference>
<evidence type="ECO:0000256" key="9">
    <source>
        <dbReference type="ARBA" id="ARBA00023242"/>
    </source>
</evidence>
<reference evidence="13 14" key="1">
    <citation type="journal article" date="2018" name="Nat. Ecol. Evol.">
        <title>Shark genomes provide insights into elasmobranch evolution and the origin of vertebrates.</title>
        <authorList>
            <person name="Hara Y"/>
            <person name="Yamaguchi K"/>
            <person name="Onimaru K"/>
            <person name="Kadota M"/>
            <person name="Koyanagi M"/>
            <person name="Keeley SD"/>
            <person name="Tatsumi K"/>
            <person name="Tanaka K"/>
            <person name="Motone F"/>
            <person name="Kageyama Y"/>
            <person name="Nozu R"/>
            <person name="Adachi N"/>
            <person name="Nishimura O"/>
            <person name="Nakagawa R"/>
            <person name="Tanegashima C"/>
            <person name="Kiyatake I"/>
            <person name="Matsumoto R"/>
            <person name="Murakumo K"/>
            <person name="Nishida K"/>
            <person name="Terakita A"/>
            <person name="Kuratani S"/>
            <person name="Sato K"/>
            <person name="Hyodo S Kuraku.S."/>
        </authorList>
    </citation>
    <scope>NUCLEOTIDE SEQUENCE [LARGE SCALE GENOMIC DNA]</scope>
</reference>
<evidence type="ECO:0000256" key="11">
    <source>
        <dbReference type="SAM" id="MobiDB-lite"/>
    </source>
</evidence>
<evidence type="ECO:0000313" key="13">
    <source>
        <dbReference type="EMBL" id="GCB66406.1"/>
    </source>
</evidence>
<dbReference type="Proteomes" id="UP000288216">
    <property type="component" value="Unassembled WGS sequence"/>
</dbReference>